<sequence>MITIQSHERRLLLDQTIAQPYQWRGSPQDFLGLVLTTTFAANRFDMPLTLADRCKGMVSATADNIAAAFLEYMTVDMYPFKNFQDLQKRARPSGDMIRKGLEVIHIVMEDAAIHKLLSNTGVTFHHYTFVESPAELWAEAFIIKASEKIKFNDAYYSMRVLALKLA</sequence>
<dbReference type="EMBL" id="BMIB01000010">
    <property type="protein sequence ID" value="GGH83519.1"/>
    <property type="molecule type" value="Genomic_DNA"/>
</dbReference>
<name>A0A917N1A8_9BACT</name>
<gene>
    <name evidence="1" type="ORF">GCM10011379_59030</name>
</gene>
<dbReference type="Proteomes" id="UP000627292">
    <property type="component" value="Unassembled WGS sequence"/>
</dbReference>
<protein>
    <submittedName>
        <fullName evidence="1">Uncharacterized protein</fullName>
    </submittedName>
</protein>
<keyword evidence="2" id="KW-1185">Reference proteome</keyword>
<dbReference type="AlphaFoldDB" id="A0A917N1A8"/>
<reference evidence="1" key="2">
    <citation type="submission" date="2020-09" db="EMBL/GenBank/DDBJ databases">
        <authorList>
            <person name="Sun Q."/>
            <person name="Zhou Y."/>
        </authorList>
    </citation>
    <scope>NUCLEOTIDE SEQUENCE</scope>
    <source>
        <strain evidence="1">CGMCC 1.15290</strain>
    </source>
</reference>
<organism evidence="1 2">
    <name type="scientific">Filimonas zeae</name>
    <dbReference type="NCBI Taxonomy" id="1737353"/>
    <lineage>
        <taxon>Bacteria</taxon>
        <taxon>Pseudomonadati</taxon>
        <taxon>Bacteroidota</taxon>
        <taxon>Chitinophagia</taxon>
        <taxon>Chitinophagales</taxon>
        <taxon>Chitinophagaceae</taxon>
        <taxon>Filimonas</taxon>
    </lineage>
</organism>
<comment type="caution">
    <text evidence="1">The sequence shown here is derived from an EMBL/GenBank/DDBJ whole genome shotgun (WGS) entry which is preliminary data.</text>
</comment>
<accession>A0A917N1A8</accession>
<evidence type="ECO:0000313" key="2">
    <source>
        <dbReference type="Proteomes" id="UP000627292"/>
    </source>
</evidence>
<dbReference type="RefSeq" id="WP_188959448.1">
    <property type="nucleotide sequence ID" value="NZ_BMIB01000010.1"/>
</dbReference>
<evidence type="ECO:0000313" key="1">
    <source>
        <dbReference type="EMBL" id="GGH83519.1"/>
    </source>
</evidence>
<proteinExistence type="predicted"/>
<reference evidence="1" key="1">
    <citation type="journal article" date="2014" name="Int. J. Syst. Evol. Microbiol.">
        <title>Complete genome sequence of Corynebacterium casei LMG S-19264T (=DSM 44701T), isolated from a smear-ripened cheese.</title>
        <authorList>
            <consortium name="US DOE Joint Genome Institute (JGI-PGF)"/>
            <person name="Walter F."/>
            <person name="Albersmeier A."/>
            <person name="Kalinowski J."/>
            <person name="Ruckert C."/>
        </authorList>
    </citation>
    <scope>NUCLEOTIDE SEQUENCE</scope>
    <source>
        <strain evidence="1">CGMCC 1.15290</strain>
    </source>
</reference>